<gene>
    <name evidence="2" type="ORF">J2771_003295</name>
</gene>
<evidence type="ECO:0000313" key="3">
    <source>
        <dbReference type="Proteomes" id="UP001240164"/>
    </source>
</evidence>
<feature type="transmembrane region" description="Helical" evidence="1">
    <location>
        <begin position="225"/>
        <end position="243"/>
    </location>
</feature>
<dbReference type="Proteomes" id="UP001240164">
    <property type="component" value="Unassembled WGS sequence"/>
</dbReference>
<evidence type="ECO:0000256" key="1">
    <source>
        <dbReference type="SAM" id="Phobius"/>
    </source>
</evidence>
<sequence>MISWVFWYSLVIQSFIASILVVYNVDGHYGVQKIYFEESRVQGWLAVQYCMVALPLSMWVTLIFFKRRVSNKGAWHLFIKKDLQSCLTHRDVALRKVFYLLSLISIFSVLYSFLSVGMFPFQGYITGDSISGLRQNVTREFGGVVYIKNIFGLALTPILSYIFYCYYRLYKEKIDLIFFVALLLASVAIVTFDYAKSPLAFYLLGFFFIKVALGDNIDYKKLFKYVLLIIGLLVGFYILAGYTDTVFSLFNSYNSGLIGRLTISQAFGTYLAFDLYPVVYDHIGFSSLTDLFGESRERMAREIMLSINSQGIADGTAGVVNTLFVAEAWANFGLLGVVFSVIWVGILVQLIYSTIIYSNKNPVILGVYAYLTYKLPITGGFNDFLYNPALFLSIFLIFLIVWFVKLRVVK</sequence>
<feature type="transmembrane region" description="Helical" evidence="1">
    <location>
        <begin position="145"/>
        <end position="167"/>
    </location>
</feature>
<organism evidence="2 3">
    <name type="scientific">Acinetobacter calcoaceticus</name>
    <dbReference type="NCBI Taxonomy" id="471"/>
    <lineage>
        <taxon>Bacteria</taxon>
        <taxon>Pseudomonadati</taxon>
        <taxon>Pseudomonadota</taxon>
        <taxon>Gammaproteobacteria</taxon>
        <taxon>Moraxellales</taxon>
        <taxon>Moraxellaceae</taxon>
        <taxon>Acinetobacter</taxon>
        <taxon>Acinetobacter calcoaceticus/baumannii complex</taxon>
    </lineage>
</organism>
<dbReference type="RefSeq" id="WP_307013105.1">
    <property type="nucleotide sequence ID" value="NZ_JAUSQP010000007.1"/>
</dbReference>
<keyword evidence="1" id="KW-1133">Transmembrane helix</keyword>
<feature type="transmembrane region" description="Helical" evidence="1">
    <location>
        <begin position="198"/>
        <end position="213"/>
    </location>
</feature>
<comment type="caution">
    <text evidence="2">The sequence shown here is derived from an EMBL/GenBank/DDBJ whole genome shotgun (WGS) entry which is preliminary data.</text>
</comment>
<feature type="transmembrane region" description="Helical" evidence="1">
    <location>
        <begin position="97"/>
        <end position="125"/>
    </location>
</feature>
<feature type="transmembrane region" description="Helical" evidence="1">
    <location>
        <begin position="5"/>
        <end position="25"/>
    </location>
</feature>
<dbReference type="EMBL" id="JAUSQP010000007">
    <property type="protein sequence ID" value="MDP9804987.1"/>
    <property type="molecule type" value="Genomic_DNA"/>
</dbReference>
<keyword evidence="1" id="KW-0472">Membrane</keyword>
<name>A0ABD5AR81_ACICA</name>
<feature type="transmembrane region" description="Helical" evidence="1">
    <location>
        <begin position="174"/>
        <end position="192"/>
    </location>
</feature>
<evidence type="ECO:0000313" key="2">
    <source>
        <dbReference type="EMBL" id="MDP9804987.1"/>
    </source>
</evidence>
<accession>A0ABD5AR81</accession>
<feature type="transmembrane region" description="Helical" evidence="1">
    <location>
        <begin position="45"/>
        <end position="65"/>
    </location>
</feature>
<feature type="transmembrane region" description="Helical" evidence="1">
    <location>
        <begin position="328"/>
        <end position="351"/>
    </location>
</feature>
<evidence type="ECO:0008006" key="4">
    <source>
        <dbReference type="Google" id="ProtNLM"/>
    </source>
</evidence>
<dbReference type="AlphaFoldDB" id="A0ABD5AR81"/>
<keyword evidence="1" id="KW-0812">Transmembrane</keyword>
<feature type="transmembrane region" description="Helical" evidence="1">
    <location>
        <begin position="385"/>
        <end position="404"/>
    </location>
</feature>
<reference evidence="2 3" key="1">
    <citation type="submission" date="2023-07" db="EMBL/GenBank/DDBJ databases">
        <title>Sorghum-associated microbial communities from plants grown in Nebraska, USA.</title>
        <authorList>
            <person name="Schachtman D."/>
        </authorList>
    </citation>
    <scope>NUCLEOTIDE SEQUENCE [LARGE SCALE GENOMIC DNA]</scope>
    <source>
        <strain evidence="2 3">CC146</strain>
    </source>
</reference>
<protein>
    <recommendedName>
        <fullName evidence="4">Oligosaccharide repeat unit polymerase</fullName>
    </recommendedName>
</protein>
<proteinExistence type="predicted"/>